<proteinExistence type="predicted"/>
<dbReference type="AlphaFoldDB" id="A0A9D1N987"/>
<keyword evidence="1" id="KW-0732">Signal</keyword>
<feature type="chain" id="PRO_5038802324" description="Lipoprotein" evidence="1">
    <location>
        <begin position="24"/>
        <end position="138"/>
    </location>
</feature>
<evidence type="ECO:0008006" key="4">
    <source>
        <dbReference type="Google" id="ProtNLM"/>
    </source>
</evidence>
<evidence type="ECO:0000313" key="3">
    <source>
        <dbReference type="Proteomes" id="UP000886857"/>
    </source>
</evidence>
<accession>A0A9D1N987</accession>
<evidence type="ECO:0000256" key="1">
    <source>
        <dbReference type="SAM" id="SignalP"/>
    </source>
</evidence>
<sequence>MKKKLALIAVIALVVAVCAAALAGCGYVGKDGALVAKHYFTVMSFSELPEGVQDFNADRDYYKTESGGRKYVLNSERIRFSVYLKDGYEIGTLKLSAGGTQYDLNAYEDSRGRTVYRASFNVFADFDAVLVGETVKAA</sequence>
<organism evidence="2 3">
    <name type="scientific">Candidatus Limadaptatus stercoripullorum</name>
    <dbReference type="NCBI Taxonomy" id="2840846"/>
    <lineage>
        <taxon>Bacteria</taxon>
        <taxon>Bacillati</taxon>
        <taxon>Bacillota</taxon>
        <taxon>Clostridia</taxon>
        <taxon>Eubacteriales</taxon>
        <taxon>Candidatus Limadaptatus</taxon>
    </lineage>
</organism>
<reference evidence="2" key="1">
    <citation type="submission" date="2020-10" db="EMBL/GenBank/DDBJ databases">
        <authorList>
            <person name="Gilroy R."/>
        </authorList>
    </citation>
    <scope>NUCLEOTIDE SEQUENCE</scope>
    <source>
        <strain evidence="2">10406</strain>
    </source>
</reference>
<gene>
    <name evidence="2" type="ORF">IAC73_02210</name>
</gene>
<dbReference type="EMBL" id="DVOE01000032">
    <property type="protein sequence ID" value="HIU98640.1"/>
    <property type="molecule type" value="Genomic_DNA"/>
</dbReference>
<reference evidence="2" key="2">
    <citation type="journal article" date="2021" name="PeerJ">
        <title>Extensive microbial diversity within the chicken gut microbiome revealed by metagenomics and culture.</title>
        <authorList>
            <person name="Gilroy R."/>
            <person name="Ravi A."/>
            <person name="Getino M."/>
            <person name="Pursley I."/>
            <person name="Horton D.L."/>
            <person name="Alikhan N.F."/>
            <person name="Baker D."/>
            <person name="Gharbi K."/>
            <person name="Hall N."/>
            <person name="Watson M."/>
            <person name="Adriaenssens E.M."/>
            <person name="Foster-Nyarko E."/>
            <person name="Jarju S."/>
            <person name="Secka A."/>
            <person name="Antonio M."/>
            <person name="Oren A."/>
            <person name="Chaudhuri R.R."/>
            <person name="La Ragione R."/>
            <person name="Hildebrand F."/>
            <person name="Pallen M.J."/>
        </authorList>
    </citation>
    <scope>NUCLEOTIDE SEQUENCE</scope>
    <source>
        <strain evidence="2">10406</strain>
    </source>
</reference>
<dbReference type="Proteomes" id="UP000886857">
    <property type="component" value="Unassembled WGS sequence"/>
</dbReference>
<protein>
    <recommendedName>
        <fullName evidence="4">Lipoprotein</fullName>
    </recommendedName>
</protein>
<name>A0A9D1N987_9FIRM</name>
<evidence type="ECO:0000313" key="2">
    <source>
        <dbReference type="EMBL" id="HIU98640.1"/>
    </source>
</evidence>
<feature type="signal peptide" evidence="1">
    <location>
        <begin position="1"/>
        <end position="23"/>
    </location>
</feature>
<comment type="caution">
    <text evidence="2">The sequence shown here is derived from an EMBL/GenBank/DDBJ whole genome shotgun (WGS) entry which is preliminary data.</text>
</comment>
<dbReference type="PROSITE" id="PS51257">
    <property type="entry name" value="PROKAR_LIPOPROTEIN"/>
    <property type="match status" value="1"/>
</dbReference>